<comment type="caution">
    <text evidence="11">The sequence shown here is derived from an EMBL/GenBank/DDBJ whole genome shotgun (WGS) entry which is preliminary data.</text>
</comment>
<keyword evidence="6" id="KW-0695">RNA-directed DNA polymerase</keyword>
<feature type="region of interest" description="Disordered" evidence="8">
    <location>
        <begin position="343"/>
        <end position="432"/>
    </location>
</feature>
<evidence type="ECO:0000259" key="10">
    <source>
        <dbReference type="Pfam" id="PF17921"/>
    </source>
</evidence>
<feature type="domain" description="Integrase zinc-binding" evidence="10">
    <location>
        <begin position="1126"/>
        <end position="1178"/>
    </location>
</feature>
<sequence>MAGDELNQANGADQRSVTFGQLVALLDGRAVTRSNIPKVSIFHFKGDKVSEWLELLEKITDEMTEEEKFRQISKYVWWEIRPEVMLVATEAAGNWGNFKAEMQRRYQLGDGLLTTEDLERLERSDFTTVGAFATAFEKMARKVPGLAEESQCAIFLSNFTECDSVSLTKRGAIGRKLTWETVKQSLADGELDQARVVTEGEGINLQQLIADGIAKYQADQQKVAGKQVLTLTQPQAKAAKKVVEQMGDDDDDEEEEPVKLIKSQRKVRNQFLGGQGSGKNTGVQVVAPAQVNVNQASTSAAPPQGPASVGPWPGTIPPVWPGYRPYGPLPFYNQVGPPVGGPTVHAAGGYPNAPTQGVNWQGGGQQQQQVPPPRVNQPGQAAGQGQGQNQRGNGQSNQGRGNGGRGRGNGNGGQGGKGSGSGVNWNGQGGNNRPRFDWRNAICHHCALKGHTFRFCQIRKVDEGNGLISTNMDGDIYNMHGKYIDPKIAGGMRKEALRRAELGRPPPAMFRLWQEEDVRSTIKVKELVNSESEEDIRREEPVVIEEEEEEESYCQGRVIDTMEQMEDLVEKMQRLNLKMRSICDEVAKPMVFLLGLETGPSSVKPACQTLGSTPGSGITFRPPRGQPTFPQAVCTRSKKGDTSSCQEPPSESQPREKKPVIDVGGEGKEDEEDEWLRKEEEEQAAQRAKKRKTEERPEKAVKGESSWKQKYAVPLEDGLDIEALADRLLQGHNDLLNLKEILASAPKLREGFKTRLSRRRVASVRLGDLIPVEAHWAVPGTKMDWKSVGTGSVNLSIKGPTALGDILIQAYVNGEERPLRFESRTLNGTERNYSQFKREILAVLHCLRVFRNYLFRRRFVLRVDPTALVSSLKNYAPSDPTIARWLTYVWMFDFEMERIPGNKNRADRLSRINWDKSGDKANEDIPPVDAFLDEEEDVKLHINAHAVRVSGVIVQGQSAFLAPAGYVKRADIVLKDFVEEDPWGGKEVEWMAKLALTEIFQLGEDPLVIESGAYSLDTHTKYVADVSFLVNSIVQVQEDGEGSRDPVRDMEEDEFEEGEIMEVFRTAKYEGVYRELGLLLSCEIREREATKKVLEMRPRFLIRDGYLFIKNEVGNPRWVICGRNHQIDVIVALHDGPAGGHRAFALTYATARELYYWEGMSEMICKYCESCIPCQIRASTMYKEPLYPRIVRDAGAVVHLDLLAMPQGVGDYNYIFDERDNLTGGRRLRREVGDYIPELRVRPRAQLERDEDDEGRLRQQQRESGQPEIPRRSRTGRRRERQNRGDDFEERDQVLTSDVGKVLSTYDLGVETLLIGSQSQDDSSIPESGTSPVPEMPPPPTEVGINGCDPRGAPDVDEGAQPMIGQDGEEATPRLVLTIASVRRTETNTMEGVVSNITSERPYRWRDTRDMALDLPQRELPLMIGPATILPMQEHEGPQPEWPRETTPMHDELGHDGQRVQSQSEPAVEDGERGAMGPSSLGGSSLLSESRLAEKPTEPESSLTAQLNDMESPRMVMRQEVSQPSPMDMETERVEAEVLWLGREGLTEDTQTQRVETSPLDFGDTPRRDGDQTEASMRGHIEVGAEHTQDASPTHEEESLPESRGPIDHEPVMGDAWLAEEMGRMPSLHFPGWLTFKRLGQVARPHLSVDQTTSGLRVLYDDLTLQRNYTGSGLVTARQAIEQVRDYTRRVVIRSFELSCERQMEHDALREVTQRLFYEDAAIAGWQEEVRMRRRTREEPMPEGERTQAEDGLQGRLLFDASVRELVGVMEHVRRLTKTEVARGEVLQGAVQRIGTLEPENRGLRDTVRDLVTSAERARQSTSRLEQRITDLEKCLRHQTTTDVSTRGGVRSSRFLLDRHMSLMR</sequence>
<dbReference type="InterPro" id="IPR043502">
    <property type="entry name" value="DNA/RNA_pol_sf"/>
</dbReference>
<feature type="compositionally biased region" description="Low complexity" evidence="8">
    <location>
        <begin position="1477"/>
        <end position="1490"/>
    </location>
</feature>
<dbReference type="Gramene" id="GBG65367">
    <property type="protein sequence ID" value="GBG65367"/>
    <property type="gene ID" value="CBR_g50728"/>
</dbReference>
<keyword evidence="12" id="KW-1185">Reference proteome</keyword>
<feature type="region of interest" description="Disordered" evidence="8">
    <location>
        <begin position="1317"/>
        <end position="1355"/>
    </location>
</feature>
<organism evidence="11 12">
    <name type="scientific">Chara braunii</name>
    <name type="common">Braun's stonewort</name>
    <dbReference type="NCBI Taxonomy" id="69332"/>
    <lineage>
        <taxon>Eukaryota</taxon>
        <taxon>Viridiplantae</taxon>
        <taxon>Streptophyta</taxon>
        <taxon>Charophyceae</taxon>
        <taxon>Charales</taxon>
        <taxon>Characeae</taxon>
        <taxon>Chara</taxon>
    </lineage>
</organism>
<keyword evidence="1" id="KW-0808">Transferase</keyword>
<feature type="compositionally biased region" description="Gly residues" evidence="8">
    <location>
        <begin position="400"/>
        <end position="421"/>
    </location>
</feature>
<protein>
    <recommendedName>
        <fullName evidence="13">Reverse transcriptase RNase H-like domain-containing protein</fullName>
    </recommendedName>
</protein>
<dbReference type="PANTHER" id="PTHR37984:SF5">
    <property type="entry name" value="PROTEIN NYNRIN-LIKE"/>
    <property type="match status" value="1"/>
</dbReference>
<feature type="region of interest" description="Disordered" evidence="8">
    <location>
        <begin position="1434"/>
        <end position="1530"/>
    </location>
</feature>
<dbReference type="GO" id="GO:0004519">
    <property type="term" value="F:endonuclease activity"/>
    <property type="evidence" value="ECO:0007669"/>
    <property type="project" value="UniProtKB-KW"/>
</dbReference>
<dbReference type="Pfam" id="PF17921">
    <property type="entry name" value="Integrase_H2C2"/>
    <property type="match status" value="1"/>
</dbReference>
<feature type="region of interest" description="Disordered" evidence="8">
    <location>
        <begin position="1243"/>
        <end position="1293"/>
    </location>
</feature>
<evidence type="ECO:0000256" key="4">
    <source>
        <dbReference type="ARBA" id="ARBA00022759"/>
    </source>
</evidence>
<dbReference type="Gene3D" id="1.10.340.70">
    <property type="match status" value="1"/>
</dbReference>
<name>A0A388K5P2_CHABU</name>
<evidence type="ECO:0000256" key="5">
    <source>
        <dbReference type="ARBA" id="ARBA00022801"/>
    </source>
</evidence>
<accession>A0A388K5P2</accession>
<feature type="region of interest" description="Disordered" evidence="8">
    <location>
        <begin position="1547"/>
        <end position="1609"/>
    </location>
</feature>
<gene>
    <name evidence="11" type="ORF">CBR_g50728</name>
</gene>
<dbReference type="InterPro" id="IPR050951">
    <property type="entry name" value="Retrovirus_Pol_polyprotein"/>
</dbReference>
<feature type="compositionally biased region" description="Basic and acidic residues" evidence="8">
    <location>
        <begin position="1564"/>
        <end position="1598"/>
    </location>
</feature>
<feature type="compositionally biased region" description="Low complexity" evidence="8">
    <location>
        <begin position="376"/>
        <end position="399"/>
    </location>
</feature>
<feature type="compositionally biased region" description="Basic and acidic residues" evidence="8">
    <location>
        <begin position="1434"/>
        <end position="1458"/>
    </location>
</feature>
<dbReference type="GO" id="GO:0016787">
    <property type="term" value="F:hydrolase activity"/>
    <property type="evidence" value="ECO:0007669"/>
    <property type="project" value="UniProtKB-KW"/>
</dbReference>
<feature type="compositionally biased region" description="Basic residues" evidence="8">
    <location>
        <begin position="1272"/>
        <end position="1281"/>
    </location>
</feature>
<evidence type="ECO:0000259" key="9">
    <source>
        <dbReference type="Pfam" id="PF17917"/>
    </source>
</evidence>
<evidence type="ECO:0008006" key="13">
    <source>
        <dbReference type="Google" id="ProtNLM"/>
    </source>
</evidence>
<evidence type="ECO:0000256" key="1">
    <source>
        <dbReference type="ARBA" id="ARBA00022679"/>
    </source>
</evidence>
<evidence type="ECO:0000256" key="6">
    <source>
        <dbReference type="ARBA" id="ARBA00022918"/>
    </source>
</evidence>
<dbReference type="Pfam" id="PF17917">
    <property type="entry name" value="RT_RNaseH"/>
    <property type="match status" value="1"/>
</dbReference>
<keyword evidence="5" id="KW-0378">Hydrolase</keyword>
<dbReference type="InterPro" id="IPR041373">
    <property type="entry name" value="RT_RNaseH"/>
</dbReference>
<feature type="compositionally biased region" description="Polar residues" evidence="8">
    <location>
        <begin position="1499"/>
        <end position="1509"/>
    </location>
</feature>
<evidence type="ECO:0000256" key="3">
    <source>
        <dbReference type="ARBA" id="ARBA00022722"/>
    </source>
</evidence>
<feature type="region of interest" description="Disordered" evidence="8">
    <location>
        <begin position="605"/>
        <end position="706"/>
    </location>
</feature>
<evidence type="ECO:0000313" key="12">
    <source>
        <dbReference type="Proteomes" id="UP000265515"/>
    </source>
</evidence>
<evidence type="ECO:0000256" key="2">
    <source>
        <dbReference type="ARBA" id="ARBA00022695"/>
    </source>
</evidence>
<evidence type="ECO:0000313" key="11">
    <source>
        <dbReference type="EMBL" id="GBG65367.1"/>
    </source>
</evidence>
<evidence type="ECO:0000256" key="8">
    <source>
        <dbReference type="SAM" id="MobiDB-lite"/>
    </source>
</evidence>
<dbReference type="OrthoDB" id="425619at2759"/>
<dbReference type="InterPro" id="IPR041588">
    <property type="entry name" value="Integrase_H2C2"/>
</dbReference>
<dbReference type="GO" id="GO:0003964">
    <property type="term" value="F:RNA-directed DNA polymerase activity"/>
    <property type="evidence" value="ECO:0007669"/>
    <property type="project" value="UniProtKB-KW"/>
</dbReference>
<keyword evidence="7" id="KW-0175">Coiled coil</keyword>
<keyword evidence="2" id="KW-0548">Nucleotidyltransferase</keyword>
<feature type="domain" description="Reverse transcriptase RNase H-like" evidence="9">
    <location>
        <begin position="801"/>
        <end position="887"/>
    </location>
</feature>
<dbReference type="PANTHER" id="PTHR37984">
    <property type="entry name" value="PROTEIN CBG26694"/>
    <property type="match status" value="1"/>
</dbReference>
<dbReference type="SUPFAM" id="SSF56672">
    <property type="entry name" value="DNA/RNA polymerases"/>
    <property type="match status" value="1"/>
</dbReference>
<feature type="coiled-coil region" evidence="7">
    <location>
        <begin position="558"/>
        <end position="585"/>
    </location>
</feature>
<dbReference type="EMBL" id="BFEA01000061">
    <property type="protein sequence ID" value="GBG65367.1"/>
    <property type="molecule type" value="Genomic_DNA"/>
</dbReference>
<feature type="compositionally biased region" description="Polar residues" evidence="8">
    <location>
        <begin position="1317"/>
        <end position="1327"/>
    </location>
</feature>
<evidence type="ECO:0000256" key="7">
    <source>
        <dbReference type="SAM" id="Coils"/>
    </source>
</evidence>
<dbReference type="CDD" id="cd09274">
    <property type="entry name" value="RNase_HI_RT_Ty3"/>
    <property type="match status" value="1"/>
</dbReference>
<keyword evidence="3" id="KW-0540">Nuclease</keyword>
<feature type="compositionally biased region" description="Basic and acidic residues" evidence="8">
    <location>
        <begin position="692"/>
        <end position="706"/>
    </location>
</feature>
<proteinExistence type="predicted"/>
<feature type="compositionally biased region" description="Low complexity" evidence="8">
    <location>
        <begin position="643"/>
        <end position="652"/>
    </location>
</feature>
<dbReference type="Proteomes" id="UP000265515">
    <property type="component" value="Unassembled WGS sequence"/>
</dbReference>
<reference evidence="11 12" key="1">
    <citation type="journal article" date="2018" name="Cell">
        <title>The Chara Genome: Secondary Complexity and Implications for Plant Terrestrialization.</title>
        <authorList>
            <person name="Nishiyama T."/>
            <person name="Sakayama H."/>
            <person name="Vries J.D."/>
            <person name="Buschmann H."/>
            <person name="Saint-Marcoux D."/>
            <person name="Ullrich K.K."/>
            <person name="Haas F.B."/>
            <person name="Vanderstraeten L."/>
            <person name="Becker D."/>
            <person name="Lang D."/>
            <person name="Vosolsobe S."/>
            <person name="Rombauts S."/>
            <person name="Wilhelmsson P.K.I."/>
            <person name="Janitza P."/>
            <person name="Kern R."/>
            <person name="Heyl A."/>
            <person name="Rumpler F."/>
            <person name="Villalobos L.I.A.C."/>
            <person name="Clay J.M."/>
            <person name="Skokan R."/>
            <person name="Toyoda A."/>
            <person name="Suzuki Y."/>
            <person name="Kagoshima H."/>
            <person name="Schijlen E."/>
            <person name="Tajeshwar N."/>
            <person name="Catarino B."/>
            <person name="Hetherington A.J."/>
            <person name="Saltykova A."/>
            <person name="Bonnot C."/>
            <person name="Breuninger H."/>
            <person name="Symeonidi A."/>
            <person name="Radhakrishnan G.V."/>
            <person name="Van Nieuwerburgh F."/>
            <person name="Deforce D."/>
            <person name="Chang C."/>
            <person name="Karol K.G."/>
            <person name="Hedrich R."/>
            <person name="Ulvskov P."/>
            <person name="Glockner G."/>
            <person name="Delwiche C.F."/>
            <person name="Petrasek J."/>
            <person name="Van de Peer Y."/>
            <person name="Friml J."/>
            <person name="Beilby M."/>
            <person name="Dolan L."/>
            <person name="Kohara Y."/>
            <person name="Sugano S."/>
            <person name="Fujiyama A."/>
            <person name="Delaux P.-M."/>
            <person name="Quint M."/>
            <person name="TheiBen G."/>
            <person name="Hagemann M."/>
            <person name="Harholt J."/>
            <person name="Dunand C."/>
            <person name="Zachgo S."/>
            <person name="Langdale J."/>
            <person name="Maumus F."/>
            <person name="Straeten D.V.D."/>
            <person name="Gould S.B."/>
            <person name="Rensing S.A."/>
        </authorList>
    </citation>
    <scope>NUCLEOTIDE SEQUENCE [LARGE SCALE GENOMIC DNA]</scope>
    <source>
        <strain evidence="11 12">S276</strain>
    </source>
</reference>
<keyword evidence="4" id="KW-0255">Endonuclease</keyword>